<dbReference type="Proteomes" id="UP000218231">
    <property type="component" value="Unassembled WGS sequence"/>
</dbReference>
<accession>A0A2A2L9L1</accession>
<dbReference type="GO" id="GO:0005737">
    <property type="term" value="C:cytoplasm"/>
    <property type="evidence" value="ECO:0007669"/>
    <property type="project" value="TreeGrafter"/>
</dbReference>
<evidence type="ECO:0000313" key="8">
    <source>
        <dbReference type="Proteomes" id="UP000218231"/>
    </source>
</evidence>
<evidence type="ECO:0000256" key="4">
    <source>
        <dbReference type="SAM" id="MobiDB-lite"/>
    </source>
</evidence>
<dbReference type="PANTHER" id="PTHR46257">
    <property type="entry name" value="TYROSINE-PROTEIN PHOSPHATASE CORKSCREW"/>
    <property type="match status" value="1"/>
</dbReference>
<evidence type="ECO:0000256" key="2">
    <source>
        <dbReference type="ARBA" id="ARBA00022801"/>
    </source>
</evidence>
<dbReference type="GO" id="GO:0004726">
    <property type="term" value="F:non-membrane spanning protein tyrosine phosphatase activity"/>
    <property type="evidence" value="ECO:0007669"/>
    <property type="project" value="TreeGrafter"/>
</dbReference>
<dbReference type="InterPro" id="IPR003595">
    <property type="entry name" value="Tyr_Pase_cat"/>
</dbReference>
<dbReference type="GO" id="GO:0001784">
    <property type="term" value="F:phosphotyrosine residue binding"/>
    <property type="evidence" value="ECO:0007669"/>
    <property type="project" value="TreeGrafter"/>
</dbReference>
<dbReference type="InterPro" id="IPR052123">
    <property type="entry name" value="Non-rcpt_Tyr_Phosphatase"/>
</dbReference>
<dbReference type="PANTHER" id="PTHR46257:SF3">
    <property type="entry name" value="TYROSINE-PROTEIN PHOSPHATASE CORKSCREW"/>
    <property type="match status" value="1"/>
</dbReference>
<dbReference type="GO" id="GO:0035556">
    <property type="term" value="P:intracellular signal transduction"/>
    <property type="evidence" value="ECO:0007669"/>
    <property type="project" value="TreeGrafter"/>
</dbReference>
<evidence type="ECO:0000313" key="7">
    <source>
        <dbReference type="EMBL" id="PAV82745.1"/>
    </source>
</evidence>
<feature type="region of interest" description="Disordered" evidence="4">
    <location>
        <begin position="118"/>
        <end position="158"/>
    </location>
</feature>
<dbReference type="Pfam" id="PF00102">
    <property type="entry name" value="Y_phosphatase"/>
    <property type="match status" value="1"/>
</dbReference>
<keyword evidence="8" id="KW-1185">Reference proteome</keyword>
<feature type="compositionally biased region" description="Low complexity" evidence="4">
    <location>
        <begin position="118"/>
        <end position="132"/>
    </location>
</feature>
<dbReference type="SUPFAM" id="SSF52799">
    <property type="entry name" value="(Phosphotyrosine protein) phosphatases II"/>
    <property type="match status" value="1"/>
</dbReference>
<dbReference type="EMBL" id="LIAE01007029">
    <property type="protein sequence ID" value="PAV82745.1"/>
    <property type="molecule type" value="Genomic_DNA"/>
</dbReference>
<dbReference type="InterPro" id="IPR029021">
    <property type="entry name" value="Prot-tyrosine_phosphatase-like"/>
</dbReference>
<evidence type="ECO:0000256" key="1">
    <source>
        <dbReference type="ARBA" id="ARBA00013064"/>
    </source>
</evidence>
<protein>
    <recommendedName>
        <fullName evidence="1">protein-tyrosine-phosphatase</fullName>
        <ecNumber evidence="1">3.1.3.48</ecNumber>
    </recommendedName>
</protein>
<dbReference type="GO" id="GO:0030154">
    <property type="term" value="P:cell differentiation"/>
    <property type="evidence" value="ECO:0007669"/>
    <property type="project" value="TreeGrafter"/>
</dbReference>
<dbReference type="EC" id="3.1.3.48" evidence="1"/>
<proteinExistence type="predicted"/>
<keyword evidence="2" id="KW-0378">Hydrolase</keyword>
<dbReference type="PRINTS" id="PR00700">
    <property type="entry name" value="PRTYPHPHTASE"/>
</dbReference>
<dbReference type="Gene3D" id="3.90.190.10">
    <property type="entry name" value="Protein tyrosine phosphatase superfamily"/>
    <property type="match status" value="1"/>
</dbReference>
<dbReference type="GO" id="GO:0000278">
    <property type="term" value="P:mitotic cell cycle"/>
    <property type="evidence" value="ECO:0007669"/>
    <property type="project" value="TreeGrafter"/>
</dbReference>
<comment type="caution">
    <text evidence="7">The sequence shown here is derived from an EMBL/GenBank/DDBJ whole genome shotgun (WGS) entry which is preliminary data.</text>
</comment>
<dbReference type="PROSITE" id="PS50056">
    <property type="entry name" value="TYR_PHOSPHATASE_2"/>
    <property type="match status" value="1"/>
</dbReference>
<dbReference type="STRING" id="2018661.A0A2A2L9L1"/>
<dbReference type="InterPro" id="IPR000242">
    <property type="entry name" value="PTP_cat"/>
</dbReference>
<reference evidence="7 8" key="1">
    <citation type="journal article" date="2017" name="Curr. Biol.">
        <title>Genome architecture and evolution of a unichromosomal asexual nematode.</title>
        <authorList>
            <person name="Fradin H."/>
            <person name="Zegar C."/>
            <person name="Gutwein M."/>
            <person name="Lucas J."/>
            <person name="Kovtun M."/>
            <person name="Corcoran D."/>
            <person name="Baugh L.R."/>
            <person name="Kiontke K."/>
            <person name="Gunsalus K."/>
            <person name="Fitch D.H."/>
            <person name="Piano F."/>
        </authorList>
    </citation>
    <scope>NUCLEOTIDE SEQUENCE [LARGE SCALE GENOMIC DNA]</scope>
    <source>
        <strain evidence="7">PF1309</strain>
    </source>
</reference>
<keyword evidence="3" id="KW-0904">Protein phosphatase</keyword>
<dbReference type="InterPro" id="IPR000387">
    <property type="entry name" value="Tyr_Pase_dom"/>
</dbReference>
<evidence type="ECO:0000259" key="5">
    <source>
        <dbReference type="PROSITE" id="PS50055"/>
    </source>
</evidence>
<organism evidence="7 8">
    <name type="scientific">Diploscapter pachys</name>
    <dbReference type="NCBI Taxonomy" id="2018661"/>
    <lineage>
        <taxon>Eukaryota</taxon>
        <taxon>Metazoa</taxon>
        <taxon>Ecdysozoa</taxon>
        <taxon>Nematoda</taxon>
        <taxon>Chromadorea</taxon>
        <taxon>Rhabditida</taxon>
        <taxon>Rhabditina</taxon>
        <taxon>Rhabditomorpha</taxon>
        <taxon>Rhabditoidea</taxon>
        <taxon>Rhabditidae</taxon>
        <taxon>Diploscapter</taxon>
    </lineage>
</organism>
<evidence type="ECO:0000256" key="3">
    <source>
        <dbReference type="ARBA" id="ARBA00022912"/>
    </source>
</evidence>
<dbReference type="PROSITE" id="PS50055">
    <property type="entry name" value="TYR_PHOSPHATASE_PTP"/>
    <property type="match status" value="1"/>
</dbReference>
<name>A0A2A2L9L1_9BILA</name>
<evidence type="ECO:0000259" key="6">
    <source>
        <dbReference type="PROSITE" id="PS50056"/>
    </source>
</evidence>
<gene>
    <name evidence="7" type="ORF">WR25_16154</name>
</gene>
<dbReference type="AlphaFoldDB" id="A0A2A2L9L1"/>
<dbReference type="OrthoDB" id="8815311at2759"/>
<sequence>MRTSRNMRNKWTDRVLTVRFVISVVENPQEQKISSNIEDRLLGAGIGRTGTFIVIDVLLNQIKKRGRSCPIDIPKTVECIRGQRSGMVQTEAQYCFLYKAICCYIQRTCKRRIISSTNSSNSNSSLTLTGLPSAPPVPPRRQNAIPHPAQAYVNENDK</sequence>
<feature type="domain" description="Tyrosine-protein phosphatase" evidence="5">
    <location>
        <begin position="1"/>
        <end position="104"/>
    </location>
</feature>
<dbReference type="SMART" id="SM00404">
    <property type="entry name" value="PTPc_motif"/>
    <property type="match status" value="1"/>
</dbReference>
<feature type="domain" description="Tyrosine specific protein phosphatases" evidence="6">
    <location>
        <begin position="44"/>
        <end position="95"/>
    </location>
</feature>